<dbReference type="AlphaFoldDB" id="A0AAN9SR38"/>
<evidence type="ECO:0000313" key="1">
    <source>
        <dbReference type="EMBL" id="KAK7399058.1"/>
    </source>
</evidence>
<sequence>MVRLMVSLSGRQRKMLVSSRMIQGLKGPFHDLAQLAIREVQLAHDGIMGMHKKQNDPSAHIHAAVESSRNVSDEVGCLVPVEPKISHNEVPDRLASKGEEKMNDVVFEQLVELHREGNLGFDIVSSSNAEVTFAGSGLILAKSLVGVFGHPPSAHSVRTSVPGQRILSSGLDTRSSMVGGHVKLNVDWNFQEMEFGMKRRDSKGQFPQSLGVGWHDVQVTQEEVVATPIVGNPHVDLRRR</sequence>
<dbReference type="Proteomes" id="UP001386955">
    <property type="component" value="Unassembled WGS sequence"/>
</dbReference>
<dbReference type="EMBL" id="JAYMYS010000003">
    <property type="protein sequence ID" value="KAK7399058.1"/>
    <property type="molecule type" value="Genomic_DNA"/>
</dbReference>
<gene>
    <name evidence="1" type="ORF">VNO78_10233</name>
</gene>
<comment type="caution">
    <text evidence="1">The sequence shown here is derived from an EMBL/GenBank/DDBJ whole genome shotgun (WGS) entry which is preliminary data.</text>
</comment>
<protein>
    <submittedName>
        <fullName evidence="1">Uncharacterized protein</fullName>
    </submittedName>
</protein>
<accession>A0AAN9SR38</accession>
<evidence type="ECO:0000313" key="2">
    <source>
        <dbReference type="Proteomes" id="UP001386955"/>
    </source>
</evidence>
<proteinExistence type="predicted"/>
<organism evidence="1 2">
    <name type="scientific">Psophocarpus tetragonolobus</name>
    <name type="common">Winged bean</name>
    <name type="synonym">Dolichos tetragonolobus</name>
    <dbReference type="NCBI Taxonomy" id="3891"/>
    <lineage>
        <taxon>Eukaryota</taxon>
        <taxon>Viridiplantae</taxon>
        <taxon>Streptophyta</taxon>
        <taxon>Embryophyta</taxon>
        <taxon>Tracheophyta</taxon>
        <taxon>Spermatophyta</taxon>
        <taxon>Magnoliopsida</taxon>
        <taxon>eudicotyledons</taxon>
        <taxon>Gunneridae</taxon>
        <taxon>Pentapetalae</taxon>
        <taxon>rosids</taxon>
        <taxon>fabids</taxon>
        <taxon>Fabales</taxon>
        <taxon>Fabaceae</taxon>
        <taxon>Papilionoideae</taxon>
        <taxon>50 kb inversion clade</taxon>
        <taxon>NPAAA clade</taxon>
        <taxon>indigoferoid/millettioid clade</taxon>
        <taxon>Phaseoleae</taxon>
        <taxon>Psophocarpus</taxon>
    </lineage>
</organism>
<reference evidence="1 2" key="1">
    <citation type="submission" date="2024-01" db="EMBL/GenBank/DDBJ databases">
        <title>The genomes of 5 underutilized Papilionoideae crops provide insights into root nodulation and disease resistanc.</title>
        <authorList>
            <person name="Jiang F."/>
        </authorList>
    </citation>
    <scope>NUCLEOTIDE SEQUENCE [LARGE SCALE GENOMIC DNA]</scope>
    <source>
        <strain evidence="1">DUOXIRENSHENG_FW03</strain>
        <tissue evidence="1">Leaves</tissue>
    </source>
</reference>
<keyword evidence="2" id="KW-1185">Reference proteome</keyword>
<name>A0AAN9SR38_PSOTE</name>